<dbReference type="GO" id="GO:0051604">
    <property type="term" value="P:protein maturation"/>
    <property type="evidence" value="ECO:0007669"/>
    <property type="project" value="UniProtKB-ARBA"/>
</dbReference>
<evidence type="ECO:0000256" key="10">
    <source>
        <dbReference type="ARBA" id="ARBA00022807"/>
    </source>
</evidence>
<feature type="domain" description="Caspase family p10" evidence="19">
    <location>
        <begin position="245"/>
        <end position="336"/>
    </location>
</feature>
<dbReference type="PRINTS" id="PR00376">
    <property type="entry name" value="IL1BCENZYME"/>
</dbReference>
<dbReference type="PROSITE" id="PS50168">
    <property type="entry name" value="DED"/>
    <property type="match status" value="1"/>
</dbReference>
<dbReference type="EC" id="3.4.22.61" evidence="14"/>
<protein>
    <recommendedName>
        <fullName evidence="15">Caspase-8</fullName>
        <ecNumber evidence="14">3.4.22.61</ecNumber>
    </recommendedName>
</protein>
<dbReference type="InterPro" id="IPR001875">
    <property type="entry name" value="DED_dom"/>
</dbReference>
<name>A0AAD1WCW3_PELCU</name>
<reference evidence="21" key="1">
    <citation type="submission" date="2022-03" db="EMBL/GenBank/DDBJ databases">
        <authorList>
            <person name="Alioto T."/>
            <person name="Alioto T."/>
            <person name="Gomez Garrido J."/>
        </authorList>
    </citation>
    <scope>NUCLEOTIDE SEQUENCE</scope>
</reference>
<keyword evidence="5" id="KW-0597">Phosphoprotein</keyword>
<dbReference type="EMBL" id="OW240918">
    <property type="protein sequence ID" value="CAH2305991.1"/>
    <property type="molecule type" value="Genomic_DNA"/>
</dbReference>
<evidence type="ECO:0000256" key="13">
    <source>
        <dbReference type="ARBA" id="ARBA00051626"/>
    </source>
</evidence>
<comment type="similarity">
    <text evidence="3 16">Belongs to the peptidase C14A family.</text>
</comment>
<evidence type="ECO:0000256" key="16">
    <source>
        <dbReference type="RuleBase" id="RU003971"/>
    </source>
</evidence>
<dbReference type="SUPFAM" id="SSF47986">
    <property type="entry name" value="DEATH domain"/>
    <property type="match status" value="1"/>
</dbReference>
<dbReference type="PANTHER" id="PTHR48169:SF4">
    <property type="entry name" value="CASPASE-8"/>
    <property type="match status" value="1"/>
</dbReference>
<dbReference type="GO" id="GO:0005634">
    <property type="term" value="C:nucleus"/>
    <property type="evidence" value="ECO:0007669"/>
    <property type="project" value="UniProtKB-SubCell"/>
</dbReference>
<evidence type="ECO:0000256" key="1">
    <source>
        <dbReference type="ARBA" id="ARBA00004123"/>
    </source>
</evidence>
<evidence type="ECO:0000256" key="9">
    <source>
        <dbReference type="ARBA" id="ARBA00022801"/>
    </source>
</evidence>
<dbReference type="GO" id="GO:0005886">
    <property type="term" value="C:plasma membrane"/>
    <property type="evidence" value="ECO:0007669"/>
    <property type="project" value="UniProtKB-ARBA"/>
</dbReference>
<dbReference type="PROSITE" id="PS50208">
    <property type="entry name" value="CASPASE_P20"/>
    <property type="match status" value="1"/>
</dbReference>
<proteinExistence type="inferred from homology"/>
<dbReference type="Pfam" id="PF00656">
    <property type="entry name" value="Peptidase_C14"/>
    <property type="match status" value="1"/>
</dbReference>
<keyword evidence="11" id="KW-0865">Zymogen</keyword>
<evidence type="ECO:0000256" key="17">
    <source>
        <dbReference type="SAM" id="MobiDB-lite"/>
    </source>
</evidence>
<evidence type="ECO:0000313" key="21">
    <source>
        <dbReference type="EMBL" id="CAH2305991.1"/>
    </source>
</evidence>
<evidence type="ECO:0000259" key="20">
    <source>
        <dbReference type="PROSITE" id="PS50208"/>
    </source>
</evidence>
<comment type="catalytic activity">
    <reaction evidence="13">
        <text>Strict requirement for Asp at position P1 and has a preferred cleavage sequence of (Leu/Asp/Val)-Glu-Thr-Asp-|-(Gly/Ser/Ala).</text>
        <dbReference type="EC" id="3.4.22.61"/>
    </reaction>
</comment>
<keyword evidence="7" id="KW-0053">Apoptosis</keyword>
<keyword evidence="12" id="KW-0539">Nucleus</keyword>
<dbReference type="SMART" id="SM00115">
    <property type="entry name" value="CASc"/>
    <property type="match status" value="1"/>
</dbReference>
<keyword evidence="6" id="KW-0645">Protease</keyword>
<dbReference type="Gene3D" id="3.40.50.1460">
    <property type="match status" value="1"/>
</dbReference>
<evidence type="ECO:0000256" key="15">
    <source>
        <dbReference type="ARBA" id="ARBA00068172"/>
    </source>
</evidence>
<dbReference type="GO" id="GO:0043065">
    <property type="term" value="P:positive regulation of apoptotic process"/>
    <property type="evidence" value="ECO:0007669"/>
    <property type="project" value="UniProtKB-ARBA"/>
</dbReference>
<evidence type="ECO:0000256" key="8">
    <source>
        <dbReference type="ARBA" id="ARBA00022737"/>
    </source>
</evidence>
<evidence type="ECO:0000256" key="14">
    <source>
        <dbReference type="ARBA" id="ARBA00066479"/>
    </source>
</evidence>
<evidence type="ECO:0000256" key="5">
    <source>
        <dbReference type="ARBA" id="ARBA00022553"/>
    </source>
</evidence>
<dbReference type="InterPro" id="IPR033139">
    <property type="entry name" value="Caspase_cys_AS"/>
</dbReference>
<dbReference type="GO" id="GO:0032991">
    <property type="term" value="C:protein-containing complex"/>
    <property type="evidence" value="ECO:0007669"/>
    <property type="project" value="UniProtKB-ARBA"/>
</dbReference>
<dbReference type="Proteomes" id="UP001295444">
    <property type="component" value="Chromosome 07"/>
</dbReference>
<dbReference type="InterPro" id="IPR001309">
    <property type="entry name" value="Pept_C14_p20"/>
</dbReference>
<dbReference type="GO" id="GO:0006915">
    <property type="term" value="P:apoptotic process"/>
    <property type="evidence" value="ECO:0007669"/>
    <property type="project" value="UniProtKB-KW"/>
</dbReference>
<dbReference type="Gene3D" id="1.10.533.10">
    <property type="entry name" value="Death Domain, Fas"/>
    <property type="match status" value="1"/>
</dbReference>
<evidence type="ECO:0000259" key="19">
    <source>
        <dbReference type="PROSITE" id="PS50207"/>
    </source>
</evidence>
<dbReference type="GO" id="GO:0006508">
    <property type="term" value="P:proteolysis"/>
    <property type="evidence" value="ECO:0007669"/>
    <property type="project" value="UniProtKB-KW"/>
</dbReference>
<organism evidence="21 22">
    <name type="scientific">Pelobates cultripes</name>
    <name type="common">Western spadefoot toad</name>
    <dbReference type="NCBI Taxonomy" id="61616"/>
    <lineage>
        <taxon>Eukaryota</taxon>
        <taxon>Metazoa</taxon>
        <taxon>Chordata</taxon>
        <taxon>Craniata</taxon>
        <taxon>Vertebrata</taxon>
        <taxon>Euteleostomi</taxon>
        <taxon>Amphibia</taxon>
        <taxon>Batrachia</taxon>
        <taxon>Anura</taxon>
        <taxon>Pelobatoidea</taxon>
        <taxon>Pelobatidae</taxon>
        <taxon>Pelobates</taxon>
    </lineage>
</organism>
<dbReference type="PROSITE" id="PS01122">
    <property type="entry name" value="CASPASE_CYS"/>
    <property type="match status" value="1"/>
</dbReference>
<evidence type="ECO:0000256" key="12">
    <source>
        <dbReference type="ARBA" id="ARBA00023242"/>
    </source>
</evidence>
<evidence type="ECO:0000256" key="4">
    <source>
        <dbReference type="ARBA" id="ARBA00022490"/>
    </source>
</evidence>
<dbReference type="InterPro" id="IPR011600">
    <property type="entry name" value="Pept_C14_caspase"/>
</dbReference>
<dbReference type="GO" id="GO:0004197">
    <property type="term" value="F:cysteine-type endopeptidase activity"/>
    <property type="evidence" value="ECO:0007669"/>
    <property type="project" value="InterPro"/>
</dbReference>
<dbReference type="InterPro" id="IPR011029">
    <property type="entry name" value="DEATH-like_dom_sf"/>
</dbReference>
<dbReference type="InterPro" id="IPR029030">
    <property type="entry name" value="Caspase-like_dom_sf"/>
</dbReference>
<evidence type="ECO:0000259" key="18">
    <source>
        <dbReference type="PROSITE" id="PS50168"/>
    </source>
</evidence>
<feature type="compositionally biased region" description="Low complexity" evidence="17">
    <location>
        <begin position="72"/>
        <end position="82"/>
    </location>
</feature>
<gene>
    <name evidence="21" type="ORF">PECUL_23A007183</name>
</gene>
<evidence type="ECO:0000256" key="7">
    <source>
        <dbReference type="ARBA" id="ARBA00022703"/>
    </source>
</evidence>
<evidence type="ECO:0000256" key="11">
    <source>
        <dbReference type="ARBA" id="ARBA00023145"/>
    </source>
</evidence>
<dbReference type="InterPro" id="IPR016129">
    <property type="entry name" value="Caspase_his_AS"/>
</dbReference>
<evidence type="ECO:0000256" key="6">
    <source>
        <dbReference type="ARBA" id="ARBA00022670"/>
    </source>
</evidence>
<accession>A0AAD1WCW3</accession>
<dbReference type="PROSITE" id="PS50207">
    <property type="entry name" value="CASPASE_P10"/>
    <property type="match status" value="1"/>
</dbReference>
<keyword evidence="22" id="KW-1185">Reference proteome</keyword>
<keyword evidence="9" id="KW-0378">Hydrolase</keyword>
<dbReference type="PANTHER" id="PTHR48169">
    <property type="entry name" value="DED DOMAIN-CONTAINING PROTEIN"/>
    <property type="match status" value="1"/>
</dbReference>
<dbReference type="InterPro" id="IPR002138">
    <property type="entry name" value="Pept_C14_p10"/>
</dbReference>
<dbReference type="AlphaFoldDB" id="A0AAD1WCW3"/>
<dbReference type="GO" id="GO:0005737">
    <property type="term" value="C:cytoplasm"/>
    <property type="evidence" value="ECO:0007669"/>
    <property type="project" value="UniProtKB-SubCell"/>
</dbReference>
<keyword evidence="4" id="KW-0963">Cytoplasm</keyword>
<feature type="domain" description="DED" evidence="18">
    <location>
        <begin position="1"/>
        <end position="40"/>
    </location>
</feature>
<evidence type="ECO:0000256" key="3">
    <source>
        <dbReference type="ARBA" id="ARBA00010134"/>
    </source>
</evidence>
<dbReference type="SUPFAM" id="SSF52129">
    <property type="entry name" value="Caspase-like"/>
    <property type="match status" value="1"/>
</dbReference>
<comment type="subcellular location">
    <subcellularLocation>
        <location evidence="2">Cytoplasm</location>
    </subcellularLocation>
    <subcellularLocation>
        <location evidence="1">Nucleus</location>
    </subcellularLocation>
</comment>
<feature type="domain" description="Caspase family p20" evidence="20">
    <location>
        <begin position="94"/>
        <end position="223"/>
    </location>
</feature>
<evidence type="ECO:0000256" key="2">
    <source>
        <dbReference type="ARBA" id="ARBA00004496"/>
    </source>
</evidence>
<feature type="region of interest" description="Disordered" evidence="17">
    <location>
        <begin position="61"/>
        <end position="82"/>
    </location>
</feature>
<evidence type="ECO:0000313" key="22">
    <source>
        <dbReference type="Proteomes" id="UP001295444"/>
    </source>
</evidence>
<dbReference type="CDD" id="cd00032">
    <property type="entry name" value="CASc"/>
    <property type="match status" value="1"/>
</dbReference>
<keyword evidence="8" id="KW-0677">Repeat</keyword>
<sequence>MLEIIVEMEKAGDLSEDNMKCLKTVFINGKRKDIVQKIEEFEKKCRDFSKNEIEAQIEKMSLEESEMKHTTKTSTSQQDTSQTDIGVYELKRNPHGKCLIINNHNFKAARSLKLKMEDRFGSDKDTEAIKSVFHSRNYTTEEHDNLTGKEILSVIERYAKENHNEKDSFVCFILSHGDAGIIYGTDGEPVLLNTILSHFDGKHCRSMIGKPKMFFIQACQGSDIQRPVYTDDTDSSSTEYAYDHGAESLPDHSDFLTVFATVENYACLRNARNGSIYIQDLCTALKDPKFYDIDLITILTHLNDIVSGKEFKVLNENVKQMPSFKSELRKRLILPAPAQTTEPLEQAQGEL</sequence>
<dbReference type="InterPro" id="IPR015917">
    <property type="entry name" value="Pept_C14A"/>
</dbReference>
<keyword evidence="10" id="KW-0788">Thiol protease</keyword>
<dbReference type="PROSITE" id="PS01121">
    <property type="entry name" value="CASPASE_HIS"/>
    <property type="match status" value="1"/>
</dbReference>
<dbReference type="FunFam" id="3.40.50.1460:FF:000008">
    <property type="entry name" value="caspase-8 isoform X1"/>
    <property type="match status" value="1"/>
</dbReference>